<organism evidence="1 2">
    <name type="scientific">Eumeta variegata</name>
    <name type="common">Bagworm moth</name>
    <name type="synonym">Eumeta japonica</name>
    <dbReference type="NCBI Taxonomy" id="151549"/>
    <lineage>
        <taxon>Eukaryota</taxon>
        <taxon>Metazoa</taxon>
        <taxon>Ecdysozoa</taxon>
        <taxon>Arthropoda</taxon>
        <taxon>Hexapoda</taxon>
        <taxon>Insecta</taxon>
        <taxon>Pterygota</taxon>
        <taxon>Neoptera</taxon>
        <taxon>Endopterygota</taxon>
        <taxon>Lepidoptera</taxon>
        <taxon>Glossata</taxon>
        <taxon>Ditrysia</taxon>
        <taxon>Tineoidea</taxon>
        <taxon>Psychidae</taxon>
        <taxon>Oiketicinae</taxon>
        <taxon>Eumeta</taxon>
    </lineage>
</organism>
<gene>
    <name evidence="1" type="ORF">EVAR_38275_1</name>
</gene>
<dbReference type="AlphaFoldDB" id="A0A4C1WAK0"/>
<accession>A0A4C1WAK0</accession>
<evidence type="ECO:0000313" key="2">
    <source>
        <dbReference type="Proteomes" id="UP000299102"/>
    </source>
</evidence>
<name>A0A4C1WAK0_EUMVA</name>
<keyword evidence="2" id="KW-1185">Reference proteome</keyword>
<dbReference type="Proteomes" id="UP000299102">
    <property type="component" value="Unassembled WGS sequence"/>
</dbReference>
<protein>
    <submittedName>
        <fullName evidence="1">Uncharacterized protein</fullName>
    </submittedName>
</protein>
<evidence type="ECO:0000313" key="1">
    <source>
        <dbReference type="EMBL" id="GBP47164.1"/>
    </source>
</evidence>
<dbReference type="EMBL" id="BGZK01000497">
    <property type="protein sequence ID" value="GBP47164.1"/>
    <property type="molecule type" value="Genomic_DNA"/>
</dbReference>
<reference evidence="1 2" key="1">
    <citation type="journal article" date="2019" name="Commun. Biol.">
        <title>The bagworm genome reveals a unique fibroin gene that provides high tensile strength.</title>
        <authorList>
            <person name="Kono N."/>
            <person name="Nakamura H."/>
            <person name="Ohtoshi R."/>
            <person name="Tomita M."/>
            <person name="Numata K."/>
            <person name="Arakawa K."/>
        </authorList>
    </citation>
    <scope>NUCLEOTIDE SEQUENCE [LARGE SCALE GENOMIC DNA]</scope>
</reference>
<sequence length="215" mass="23668">MPSLISKSSVIEISTTCDAIVQLKYLPVTCEYRIHELREWRMALPSDCAARLPISYKYGSYLRPSHPAPPRSSTTLNHFTYRTGLRNNEHTPLLRRGNGEKLLPCAPNVTELCAGPELGAFLPLGALEALHSDIDIDISIDIIGDSDSGRCYARPGFALSIQTTSHRARLSYSAESFTSLGVEAPGRVQFSPAALLRVAHLGWNWMAGMRPANEM</sequence>
<proteinExistence type="predicted"/>
<comment type="caution">
    <text evidence="1">The sequence shown here is derived from an EMBL/GenBank/DDBJ whole genome shotgun (WGS) entry which is preliminary data.</text>
</comment>